<organism evidence="3 4">
    <name type="scientific">Elysia chlorotica</name>
    <name type="common">Eastern emerald elysia</name>
    <name type="synonym">Sea slug</name>
    <dbReference type="NCBI Taxonomy" id="188477"/>
    <lineage>
        <taxon>Eukaryota</taxon>
        <taxon>Metazoa</taxon>
        <taxon>Spiralia</taxon>
        <taxon>Lophotrochozoa</taxon>
        <taxon>Mollusca</taxon>
        <taxon>Gastropoda</taxon>
        <taxon>Heterobranchia</taxon>
        <taxon>Euthyneura</taxon>
        <taxon>Panpulmonata</taxon>
        <taxon>Sacoglossa</taxon>
        <taxon>Placobranchoidea</taxon>
        <taxon>Plakobranchidae</taxon>
        <taxon>Elysia</taxon>
    </lineage>
</organism>
<dbReference type="Pfam" id="PF24681">
    <property type="entry name" value="Kelch_KLHDC2_KLHL20_DRC7"/>
    <property type="match status" value="1"/>
</dbReference>
<dbReference type="Gene3D" id="2.120.10.80">
    <property type="entry name" value="Kelch-type beta propeller"/>
    <property type="match status" value="2"/>
</dbReference>
<dbReference type="EMBL" id="RQTK01000111">
    <property type="protein sequence ID" value="RUS87432.1"/>
    <property type="molecule type" value="Genomic_DNA"/>
</dbReference>
<comment type="caution">
    <text evidence="3">The sequence shown here is derived from an EMBL/GenBank/DDBJ whole genome shotgun (WGS) entry which is preliminary data.</text>
</comment>
<reference evidence="3 4" key="1">
    <citation type="submission" date="2019-01" db="EMBL/GenBank/DDBJ databases">
        <title>A draft genome assembly of the solar-powered sea slug Elysia chlorotica.</title>
        <authorList>
            <person name="Cai H."/>
            <person name="Li Q."/>
            <person name="Fang X."/>
            <person name="Li J."/>
            <person name="Curtis N.E."/>
            <person name="Altenburger A."/>
            <person name="Shibata T."/>
            <person name="Feng M."/>
            <person name="Maeda T."/>
            <person name="Schwartz J.A."/>
            <person name="Shigenobu S."/>
            <person name="Lundholm N."/>
            <person name="Nishiyama T."/>
            <person name="Yang H."/>
            <person name="Hasebe M."/>
            <person name="Li S."/>
            <person name="Pierce S.K."/>
            <person name="Wang J."/>
        </authorList>
    </citation>
    <scope>NUCLEOTIDE SEQUENCE [LARGE SCALE GENOMIC DNA]</scope>
    <source>
        <strain evidence="3">EC2010</strain>
        <tissue evidence="3">Whole organism of an adult</tissue>
    </source>
</reference>
<evidence type="ECO:0000313" key="4">
    <source>
        <dbReference type="Proteomes" id="UP000271974"/>
    </source>
</evidence>
<sequence length="428" mass="48113">MKVGRTIVPAAHSNRCRTSRVLSEKENASDFECSCCPIGRSGHRVVVSEDSIYSLGGFNPAVCGLPDNRPIHEPDERGLPLFQELWRFNISSRRWQMLDDFQSVPPTIASHTIAKTGRWLFCFGGTSIPFGLTATNVIYRYDLQSSNKPLVTGDIDVKEDEIALRSPDDFRWHLVPVTGDIPEERYGHSMTMSFPDIYIVGGTSGHVYNAEVFHLDLRNGVGKWTKLSSDTDPKQPSGRYRHETAFDGELLYVFGGGTDQEAFPLTDVHTFNIVRKEWGEIKTLPDPQHGHPAPRKCHSCSQYKNDVYLVGGVSGTLATNQVTCYDDIWRYSLSEGAWTKFSFTLTVPLYFHSADICEKTGAIWIFGGVTNGRNANMRTNRLIHLQVKVGSLLELTWTVICNQVCNRWDRVDMDELGIPGFLQARLQS</sequence>
<dbReference type="SUPFAM" id="SSF50965">
    <property type="entry name" value="Galactose oxidase, central domain"/>
    <property type="match status" value="1"/>
</dbReference>
<dbReference type="Proteomes" id="UP000271974">
    <property type="component" value="Unassembled WGS sequence"/>
</dbReference>
<protein>
    <submittedName>
        <fullName evidence="3">Uncharacterized protein</fullName>
    </submittedName>
</protein>
<proteinExistence type="predicted"/>
<keyword evidence="2" id="KW-0677">Repeat</keyword>
<dbReference type="OrthoDB" id="7676067at2759"/>
<dbReference type="InterPro" id="IPR052125">
    <property type="entry name" value="KLHDC10"/>
</dbReference>
<evidence type="ECO:0000256" key="1">
    <source>
        <dbReference type="ARBA" id="ARBA00022441"/>
    </source>
</evidence>
<evidence type="ECO:0000313" key="3">
    <source>
        <dbReference type="EMBL" id="RUS87432.1"/>
    </source>
</evidence>
<dbReference type="SUPFAM" id="SSF117281">
    <property type="entry name" value="Kelch motif"/>
    <property type="match status" value="1"/>
</dbReference>
<dbReference type="PANTHER" id="PTHR46428:SF1">
    <property type="entry name" value="KELCH DOMAIN-CONTAINING PROTEIN 10"/>
    <property type="match status" value="1"/>
</dbReference>
<dbReference type="PANTHER" id="PTHR46428">
    <property type="entry name" value="KELCH DOMAIN-CONTAINING PROTEIN 10"/>
    <property type="match status" value="1"/>
</dbReference>
<keyword evidence="4" id="KW-1185">Reference proteome</keyword>
<accession>A0A3S1ABC1</accession>
<dbReference type="AlphaFoldDB" id="A0A3S1ABC1"/>
<dbReference type="InterPro" id="IPR011043">
    <property type="entry name" value="Gal_Oxase/kelch_b-propeller"/>
</dbReference>
<dbReference type="GO" id="GO:0032874">
    <property type="term" value="P:positive regulation of stress-activated MAPK cascade"/>
    <property type="evidence" value="ECO:0007669"/>
    <property type="project" value="TreeGrafter"/>
</dbReference>
<gene>
    <name evidence="3" type="ORF">EGW08_004807</name>
</gene>
<keyword evidence="1" id="KW-0880">Kelch repeat</keyword>
<name>A0A3S1ABC1_ELYCH</name>
<dbReference type="InterPro" id="IPR015915">
    <property type="entry name" value="Kelch-typ_b-propeller"/>
</dbReference>
<evidence type="ECO:0000256" key="2">
    <source>
        <dbReference type="ARBA" id="ARBA00022737"/>
    </source>
</evidence>
<dbReference type="STRING" id="188477.A0A3S1ABC1"/>